<dbReference type="InterPro" id="IPR036894">
    <property type="entry name" value="YbaB-like_sf"/>
</dbReference>
<organism evidence="2 3">
    <name type="scientific">Actinokineospora alba</name>
    <dbReference type="NCBI Taxonomy" id="504798"/>
    <lineage>
        <taxon>Bacteria</taxon>
        <taxon>Bacillati</taxon>
        <taxon>Actinomycetota</taxon>
        <taxon>Actinomycetes</taxon>
        <taxon>Pseudonocardiales</taxon>
        <taxon>Pseudonocardiaceae</taxon>
        <taxon>Actinokineospora</taxon>
    </lineage>
</organism>
<dbReference type="InterPro" id="IPR004401">
    <property type="entry name" value="YbaB/EbfC"/>
</dbReference>
<dbReference type="Pfam" id="PF02575">
    <property type="entry name" value="YbaB_DNA_bd"/>
    <property type="match status" value="1"/>
</dbReference>
<proteinExistence type="predicted"/>
<evidence type="ECO:0000313" key="3">
    <source>
        <dbReference type="Proteomes" id="UP000199651"/>
    </source>
</evidence>
<dbReference type="EMBL" id="FNJB01000001">
    <property type="protein sequence ID" value="SDN89289.1"/>
    <property type="molecule type" value="Genomic_DNA"/>
</dbReference>
<dbReference type="AlphaFoldDB" id="A0A1H0F428"/>
<dbReference type="Proteomes" id="UP000199651">
    <property type="component" value="Unassembled WGS sequence"/>
</dbReference>
<name>A0A1H0F428_9PSEU</name>
<evidence type="ECO:0000313" key="2">
    <source>
        <dbReference type="EMBL" id="SDN89289.1"/>
    </source>
</evidence>
<keyword evidence="3" id="KW-1185">Reference proteome</keyword>
<dbReference type="SUPFAM" id="SSF82607">
    <property type="entry name" value="YbaB-like"/>
    <property type="match status" value="1"/>
</dbReference>
<evidence type="ECO:0000256" key="1">
    <source>
        <dbReference type="SAM" id="MobiDB-lite"/>
    </source>
</evidence>
<gene>
    <name evidence="2" type="ORF">SAMN05192558_101218</name>
</gene>
<sequence length="151" mass="16354">MEFGGQIRDPHEWLREQEQRTAAMLTKAQDAQVRLAENSVTLASPDQAVTITVNPGGGMTALSLSPDAERMGHRQLAGLIFTTYNQAARQAATRTMEIMSDLVGGDSEALDLVRQAMPAAPESDERPSGRPDTGLDDDEGFQGFHGDGDRR</sequence>
<keyword evidence="2" id="KW-0238">DNA-binding</keyword>
<feature type="region of interest" description="Disordered" evidence="1">
    <location>
        <begin position="114"/>
        <end position="151"/>
    </location>
</feature>
<dbReference type="STRING" id="504798.SAMN05421871_103652"/>
<dbReference type="Gene3D" id="3.30.1310.10">
    <property type="entry name" value="Nucleoid-associated protein YbaB-like domain"/>
    <property type="match status" value="1"/>
</dbReference>
<dbReference type="GO" id="GO:0003677">
    <property type="term" value="F:DNA binding"/>
    <property type="evidence" value="ECO:0007669"/>
    <property type="project" value="UniProtKB-KW"/>
</dbReference>
<protein>
    <submittedName>
        <fullName evidence="2">Conserved DNA-binding protein YbaB</fullName>
    </submittedName>
</protein>
<accession>A0A1H0F428</accession>
<reference evidence="3" key="1">
    <citation type="submission" date="2016-10" db="EMBL/GenBank/DDBJ databases">
        <authorList>
            <person name="Varghese N."/>
            <person name="Submissions S."/>
        </authorList>
    </citation>
    <scope>NUCLEOTIDE SEQUENCE [LARGE SCALE GENOMIC DNA]</scope>
    <source>
        <strain evidence="3">IBRC-M 10655</strain>
    </source>
</reference>